<proteinExistence type="predicted"/>
<reference evidence="1" key="1">
    <citation type="submission" date="2018-04" db="EMBL/GenBank/DDBJ databases">
        <title>Whole genome sequencing of Hypsizygus marmoreus.</title>
        <authorList>
            <person name="Choi I.-G."/>
            <person name="Min B."/>
            <person name="Kim J.-G."/>
            <person name="Kim S."/>
            <person name="Oh Y.-L."/>
            <person name="Kong W.-S."/>
            <person name="Park H."/>
            <person name="Jeong J."/>
            <person name="Song E.-S."/>
        </authorList>
    </citation>
    <scope>NUCLEOTIDE SEQUENCE [LARGE SCALE GENOMIC DNA]</scope>
    <source>
        <strain evidence="1">51987-8</strain>
    </source>
</reference>
<dbReference type="Proteomes" id="UP000076154">
    <property type="component" value="Unassembled WGS sequence"/>
</dbReference>
<keyword evidence="2" id="KW-1185">Reference proteome</keyword>
<gene>
    <name evidence="1" type="ORF">Hypma_001552</name>
</gene>
<evidence type="ECO:0000313" key="2">
    <source>
        <dbReference type="Proteomes" id="UP000076154"/>
    </source>
</evidence>
<dbReference type="EMBL" id="LUEZ02000012">
    <property type="protein sequence ID" value="RDB28244.1"/>
    <property type="molecule type" value="Genomic_DNA"/>
</dbReference>
<name>A0A369K8X4_HYPMA</name>
<organism evidence="1 2">
    <name type="scientific">Hypsizygus marmoreus</name>
    <name type="common">White beech mushroom</name>
    <name type="synonym">Agaricus marmoreus</name>
    <dbReference type="NCBI Taxonomy" id="39966"/>
    <lineage>
        <taxon>Eukaryota</taxon>
        <taxon>Fungi</taxon>
        <taxon>Dikarya</taxon>
        <taxon>Basidiomycota</taxon>
        <taxon>Agaricomycotina</taxon>
        <taxon>Agaricomycetes</taxon>
        <taxon>Agaricomycetidae</taxon>
        <taxon>Agaricales</taxon>
        <taxon>Tricholomatineae</taxon>
        <taxon>Lyophyllaceae</taxon>
        <taxon>Hypsizygus</taxon>
    </lineage>
</organism>
<protein>
    <submittedName>
        <fullName evidence="1">Uncharacterized protein</fullName>
    </submittedName>
</protein>
<accession>A0A369K8X4</accession>
<evidence type="ECO:0000313" key="1">
    <source>
        <dbReference type="EMBL" id="RDB28244.1"/>
    </source>
</evidence>
<dbReference type="AlphaFoldDB" id="A0A369K8X4"/>
<comment type="caution">
    <text evidence="1">The sequence shown here is derived from an EMBL/GenBank/DDBJ whole genome shotgun (WGS) entry which is preliminary data.</text>
</comment>
<dbReference type="InParanoid" id="A0A369K8X4"/>
<sequence>MPRGPSSNTDLDRKILWMYMLEKYKQVYRKNMATLPPKVQEQYHLKRHEAAARYRAKNRENLKEQARDCCADAYIDKYSYEAFCKNFKKC</sequence>